<evidence type="ECO:0000313" key="3">
    <source>
        <dbReference type="Proteomes" id="UP001302812"/>
    </source>
</evidence>
<protein>
    <submittedName>
        <fullName evidence="2">Uncharacterized protein</fullName>
    </submittedName>
</protein>
<accession>A0AAN6TK74</accession>
<feature type="compositionally biased region" description="Polar residues" evidence="1">
    <location>
        <begin position="118"/>
        <end position="132"/>
    </location>
</feature>
<gene>
    <name evidence="2" type="ORF">N656DRAFT_219986</name>
</gene>
<reference evidence="2" key="2">
    <citation type="submission" date="2023-05" db="EMBL/GenBank/DDBJ databases">
        <authorList>
            <consortium name="Lawrence Berkeley National Laboratory"/>
            <person name="Steindorff A."/>
            <person name="Hensen N."/>
            <person name="Bonometti L."/>
            <person name="Westerberg I."/>
            <person name="Brannstrom I.O."/>
            <person name="Guillou S."/>
            <person name="Cros-Aarteil S."/>
            <person name="Calhoun S."/>
            <person name="Haridas S."/>
            <person name="Kuo A."/>
            <person name="Mondo S."/>
            <person name="Pangilinan J."/>
            <person name="Riley R."/>
            <person name="Labutti K."/>
            <person name="Andreopoulos B."/>
            <person name="Lipzen A."/>
            <person name="Chen C."/>
            <person name="Yanf M."/>
            <person name="Daum C."/>
            <person name="Ng V."/>
            <person name="Clum A."/>
            <person name="Ohm R."/>
            <person name="Martin F."/>
            <person name="Silar P."/>
            <person name="Natvig D."/>
            <person name="Lalanne C."/>
            <person name="Gautier V."/>
            <person name="Ament-Velasquez S.L."/>
            <person name="Kruys A."/>
            <person name="Hutchinson M.I."/>
            <person name="Powell A.J."/>
            <person name="Barry K."/>
            <person name="Miller A.N."/>
            <person name="Grigoriev I.V."/>
            <person name="Debuchy R."/>
            <person name="Gladieux P."/>
            <person name="Thoren M.H."/>
            <person name="Johannesson H."/>
        </authorList>
    </citation>
    <scope>NUCLEOTIDE SEQUENCE</scope>
    <source>
        <strain evidence="2">CBS 508.74</strain>
    </source>
</reference>
<sequence length="153" mass="16778">MLSGRAAERASMRSEQSHNAFMEPPLSIDLITATAGSWVSQGHATRPHLPGYIFYRAQNRCALQWGVTCSIEKKKISISAEEPSLASKHCSSRPSRTGPTAVLTSESYDILRADGRGQPQTCLSPQPYQDPQRSGKACSSWVGPGTRHWIHPM</sequence>
<dbReference type="EMBL" id="MU853333">
    <property type="protein sequence ID" value="KAK4116012.1"/>
    <property type="molecule type" value="Genomic_DNA"/>
</dbReference>
<evidence type="ECO:0000256" key="1">
    <source>
        <dbReference type="SAM" id="MobiDB-lite"/>
    </source>
</evidence>
<feature type="compositionally biased region" description="Polar residues" evidence="1">
    <location>
        <begin position="92"/>
        <end position="107"/>
    </location>
</feature>
<dbReference type="Proteomes" id="UP001302812">
    <property type="component" value="Unassembled WGS sequence"/>
</dbReference>
<proteinExistence type="predicted"/>
<reference evidence="2" key="1">
    <citation type="journal article" date="2023" name="Mol. Phylogenet. Evol.">
        <title>Genome-scale phylogeny and comparative genomics of the fungal order Sordariales.</title>
        <authorList>
            <person name="Hensen N."/>
            <person name="Bonometti L."/>
            <person name="Westerberg I."/>
            <person name="Brannstrom I.O."/>
            <person name="Guillou S."/>
            <person name="Cros-Aarteil S."/>
            <person name="Calhoun S."/>
            <person name="Haridas S."/>
            <person name="Kuo A."/>
            <person name="Mondo S."/>
            <person name="Pangilinan J."/>
            <person name="Riley R."/>
            <person name="LaButti K."/>
            <person name="Andreopoulos B."/>
            <person name="Lipzen A."/>
            <person name="Chen C."/>
            <person name="Yan M."/>
            <person name="Daum C."/>
            <person name="Ng V."/>
            <person name="Clum A."/>
            <person name="Steindorff A."/>
            <person name="Ohm R.A."/>
            <person name="Martin F."/>
            <person name="Silar P."/>
            <person name="Natvig D.O."/>
            <person name="Lalanne C."/>
            <person name="Gautier V."/>
            <person name="Ament-Velasquez S.L."/>
            <person name="Kruys A."/>
            <person name="Hutchinson M.I."/>
            <person name="Powell A.J."/>
            <person name="Barry K."/>
            <person name="Miller A.N."/>
            <person name="Grigoriev I.V."/>
            <person name="Debuchy R."/>
            <person name="Gladieux P."/>
            <person name="Hiltunen Thoren M."/>
            <person name="Johannesson H."/>
        </authorList>
    </citation>
    <scope>NUCLEOTIDE SEQUENCE</scope>
    <source>
        <strain evidence="2">CBS 508.74</strain>
    </source>
</reference>
<dbReference type="AlphaFoldDB" id="A0AAN6TK74"/>
<name>A0AAN6TK74_9PEZI</name>
<dbReference type="GeneID" id="89933051"/>
<evidence type="ECO:0000313" key="2">
    <source>
        <dbReference type="EMBL" id="KAK4116012.1"/>
    </source>
</evidence>
<comment type="caution">
    <text evidence="2">The sequence shown here is derived from an EMBL/GenBank/DDBJ whole genome shotgun (WGS) entry which is preliminary data.</text>
</comment>
<keyword evidence="3" id="KW-1185">Reference proteome</keyword>
<dbReference type="RefSeq" id="XP_064673582.1">
    <property type="nucleotide sequence ID" value="XM_064808928.1"/>
</dbReference>
<feature type="region of interest" description="Disordered" evidence="1">
    <location>
        <begin position="82"/>
        <end position="140"/>
    </location>
</feature>
<organism evidence="2 3">
    <name type="scientific">Canariomyces notabilis</name>
    <dbReference type="NCBI Taxonomy" id="2074819"/>
    <lineage>
        <taxon>Eukaryota</taxon>
        <taxon>Fungi</taxon>
        <taxon>Dikarya</taxon>
        <taxon>Ascomycota</taxon>
        <taxon>Pezizomycotina</taxon>
        <taxon>Sordariomycetes</taxon>
        <taxon>Sordariomycetidae</taxon>
        <taxon>Sordariales</taxon>
        <taxon>Chaetomiaceae</taxon>
        <taxon>Canariomyces</taxon>
    </lineage>
</organism>